<proteinExistence type="predicted"/>
<evidence type="ECO:0000313" key="3">
    <source>
        <dbReference type="EMBL" id="TCL57433.1"/>
    </source>
</evidence>
<evidence type="ECO:0000256" key="2">
    <source>
        <dbReference type="ARBA" id="ARBA00022679"/>
    </source>
</evidence>
<name>A0A4R1QVW3_9FIRM</name>
<dbReference type="PANTHER" id="PTHR43619">
    <property type="entry name" value="S-ADENOSYL-L-METHIONINE-DEPENDENT METHYLTRANSFERASE YKTD-RELATED"/>
    <property type="match status" value="1"/>
</dbReference>
<dbReference type="Proteomes" id="UP000295184">
    <property type="component" value="Unassembled WGS sequence"/>
</dbReference>
<dbReference type="RefSeq" id="WP_058965089.1">
    <property type="nucleotide sequence ID" value="NZ_CABKVM010000017.1"/>
</dbReference>
<sequence length="266" mass="30627">MSKFGIIEDTLFIPLLGRIYASERYPHILYDKSALNLKLQLPLTEQPHQSQYALLASACRAANMDRFVRNFLTRKPDGAIVQLGCGLETAYFRCDNGRTLWYALDLPHVIDFRKELLGEPEREHLIAGDAFSETWIHRIRTELPHTPLLVTAGGLFHYFEETQILRLFRMLAAYGNIELVFDAVSSTGLLMIQKKYMKQVGHSNVQMFFAVDTAQELAIKTGYRLQVLTEEPFYCHIPRTGLKLSTRLNMKLSDRFSMVKMIHLQL</sequence>
<dbReference type="PIRSF" id="PIRSF028177">
    <property type="entry name" value="Polyketide_synth_Omtfrase_TcmP"/>
    <property type="match status" value="1"/>
</dbReference>
<dbReference type="EMBL" id="SLUM01000010">
    <property type="protein sequence ID" value="TCL57433.1"/>
    <property type="molecule type" value="Genomic_DNA"/>
</dbReference>
<dbReference type="STRING" id="1650663.GCA_001486665_02057"/>
<accession>A0A4R1QVW3</accession>
<dbReference type="AlphaFoldDB" id="A0A4R1QVW3"/>
<dbReference type="Pfam" id="PF04072">
    <property type="entry name" value="LCM"/>
    <property type="match status" value="1"/>
</dbReference>
<dbReference type="SUPFAM" id="SSF53335">
    <property type="entry name" value="S-adenosyl-L-methionine-dependent methyltransferases"/>
    <property type="match status" value="1"/>
</dbReference>
<evidence type="ECO:0000313" key="4">
    <source>
        <dbReference type="Proteomes" id="UP000295184"/>
    </source>
</evidence>
<protein>
    <submittedName>
        <fullName evidence="3">Leucine carboxyl methyltransferase</fullName>
    </submittedName>
</protein>
<dbReference type="InterPro" id="IPR007213">
    <property type="entry name" value="Ppm1/Ppm2/Tcmp"/>
</dbReference>
<comment type="caution">
    <text evidence="3">The sequence shown here is derived from an EMBL/GenBank/DDBJ whole genome shotgun (WGS) entry which is preliminary data.</text>
</comment>
<dbReference type="GO" id="GO:0032259">
    <property type="term" value="P:methylation"/>
    <property type="evidence" value="ECO:0007669"/>
    <property type="project" value="UniProtKB-KW"/>
</dbReference>
<evidence type="ECO:0000256" key="1">
    <source>
        <dbReference type="ARBA" id="ARBA00022603"/>
    </source>
</evidence>
<organism evidence="3 4">
    <name type="scientific">Allofournierella massiliensis</name>
    <dbReference type="NCBI Taxonomy" id="1650663"/>
    <lineage>
        <taxon>Bacteria</taxon>
        <taxon>Bacillati</taxon>
        <taxon>Bacillota</taxon>
        <taxon>Clostridia</taxon>
        <taxon>Eubacteriales</taxon>
        <taxon>Oscillospiraceae</taxon>
        <taxon>Allofournierella</taxon>
    </lineage>
</organism>
<reference evidence="3 4" key="1">
    <citation type="submission" date="2019-03" db="EMBL/GenBank/DDBJ databases">
        <title>Genomic Encyclopedia of Type Strains, Phase IV (KMG-IV): sequencing the most valuable type-strain genomes for metagenomic binning, comparative biology and taxonomic classification.</title>
        <authorList>
            <person name="Goeker M."/>
        </authorList>
    </citation>
    <scope>NUCLEOTIDE SEQUENCE [LARGE SCALE GENOMIC DNA]</scope>
    <source>
        <strain evidence="3 4">DSM 100451</strain>
    </source>
</reference>
<dbReference type="PANTHER" id="PTHR43619:SF2">
    <property type="entry name" value="S-ADENOSYL-L-METHIONINE-DEPENDENT METHYLTRANSFERASES SUPERFAMILY PROTEIN"/>
    <property type="match status" value="1"/>
</dbReference>
<gene>
    <name evidence="3" type="ORF">EDD77_110108</name>
</gene>
<keyword evidence="1 3" id="KW-0489">Methyltransferase</keyword>
<dbReference type="GO" id="GO:0008168">
    <property type="term" value="F:methyltransferase activity"/>
    <property type="evidence" value="ECO:0007669"/>
    <property type="project" value="UniProtKB-KW"/>
</dbReference>
<dbReference type="InterPro" id="IPR016874">
    <property type="entry name" value="TcmP-like"/>
</dbReference>
<dbReference type="OrthoDB" id="9800233at2"/>
<keyword evidence="2 3" id="KW-0808">Transferase</keyword>
<dbReference type="Gene3D" id="3.40.50.150">
    <property type="entry name" value="Vaccinia Virus protein VP39"/>
    <property type="match status" value="1"/>
</dbReference>
<dbReference type="InterPro" id="IPR029063">
    <property type="entry name" value="SAM-dependent_MTases_sf"/>
</dbReference>